<dbReference type="AlphaFoldDB" id="A0A2T0QF46"/>
<dbReference type="PANTHER" id="PTHR46093:SF18">
    <property type="entry name" value="FIBRONECTIN TYPE-III DOMAIN-CONTAINING PROTEIN"/>
    <property type="match status" value="1"/>
</dbReference>
<gene>
    <name evidence="4" type="ORF">CLV72_1011159</name>
</gene>
<evidence type="ECO:0000256" key="3">
    <source>
        <dbReference type="SAM" id="SignalP"/>
    </source>
</evidence>
<evidence type="ECO:0008006" key="6">
    <source>
        <dbReference type="Google" id="ProtNLM"/>
    </source>
</evidence>
<accession>A0A2T0QF46</accession>
<keyword evidence="2" id="KW-0677">Repeat</keyword>
<keyword evidence="1" id="KW-0880">Kelch repeat</keyword>
<dbReference type="Gene3D" id="2.120.10.80">
    <property type="entry name" value="Kelch-type beta propeller"/>
    <property type="match status" value="1"/>
</dbReference>
<feature type="chain" id="PRO_5039532645" description="Galactose oxidase-like protein" evidence="3">
    <location>
        <begin position="28"/>
        <end position="381"/>
    </location>
</feature>
<keyword evidence="5" id="KW-1185">Reference proteome</keyword>
<evidence type="ECO:0000256" key="2">
    <source>
        <dbReference type="ARBA" id="ARBA00022737"/>
    </source>
</evidence>
<dbReference type="Pfam" id="PF24681">
    <property type="entry name" value="Kelch_KLHDC2_KLHL20_DRC7"/>
    <property type="match status" value="1"/>
</dbReference>
<organism evidence="4 5">
    <name type="scientific">Allonocardiopsis opalescens</name>
    <dbReference type="NCBI Taxonomy" id="1144618"/>
    <lineage>
        <taxon>Bacteria</taxon>
        <taxon>Bacillati</taxon>
        <taxon>Actinomycetota</taxon>
        <taxon>Actinomycetes</taxon>
        <taxon>Streptosporangiales</taxon>
        <taxon>Allonocardiopsis</taxon>
    </lineage>
</organism>
<dbReference type="EMBL" id="PVZC01000001">
    <property type="protein sequence ID" value="PRY02557.1"/>
    <property type="molecule type" value="Genomic_DNA"/>
</dbReference>
<keyword evidence="3" id="KW-0732">Signal</keyword>
<dbReference type="SUPFAM" id="SSF117281">
    <property type="entry name" value="Kelch motif"/>
    <property type="match status" value="1"/>
</dbReference>
<evidence type="ECO:0000256" key="1">
    <source>
        <dbReference type="ARBA" id="ARBA00022441"/>
    </source>
</evidence>
<dbReference type="Proteomes" id="UP000237846">
    <property type="component" value="Unassembled WGS sequence"/>
</dbReference>
<feature type="signal peptide" evidence="3">
    <location>
        <begin position="1"/>
        <end position="27"/>
    </location>
</feature>
<name>A0A2T0QF46_9ACTN</name>
<dbReference type="PROSITE" id="PS51257">
    <property type="entry name" value="PROKAR_LIPOPROTEIN"/>
    <property type="match status" value="1"/>
</dbReference>
<evidence type="ECO:0000313" key="5">
    <source>
        <dbReference type="Proteomes" id="UP000237846"/>
    </source>
</evidence>
<dbReference type="PANTHER" id="PTHR46093">
    <property type="entry name" value="ACYL-COA-BINDING DOMAIN-CONTAINING PROTEIN 5"/>
    <property type="match status" value="1"/>
</dbReference>
<proteinExistence type="predicted"/>
<sequence length="381" mass="40017">MRNGFDMIKAPVGLLAVALLATSCAVGDPGQADDALVVSEIGASPLHARVGHSSVLAEDSLLIWGGDFGDEHRPHADGAVLSLTGGGWNPIPPAPVAPRTRHVAVWTGTEMIVWGGATSAPAPGHFARDGAAYHPGEDTWRPIAPAPQERSSALAVATGGWMVIGGGRRSDRPTDALLSYAIADDHWHTTEVDIQVQAMAATGPGRVLLAGTDPDRTLAIRHYDADNDSTSVVPHDIDLTEPLRSLGLASDGQGSTYLLASDDTRTHVAHMSEDGAVQTVATHDSVDLRPPIDLTQAGLNRGAMWISAARQIISLNGRDLSTFDPDSGELTHYRLTDHADYCGAGATAALTAHHLITWGGRNCQGADLTITNRGLRIQLPS</sequence>
<evidence type="ECO:0000313" key="4">
    <source>
        <dbReference type="EMBL" id="PRY02557.1"/>
    </source>
</evidence>
<reference evidence="4 5" key="1">
    <citation type="submission" date="2018-03" db="EMBL/GenBank/DDBJ databases">
        <title>Genomic Encyclopedia of Archaeal and Bacterial Type Strains, Phase II (KMG-II): from individual species to whole genera.</title>
        <authorList>
            <person name="Goeker M."/>
        </authorList>
    </citation>
    <scope>NUCLEOTIDE SEQUENCE [LARGE SCALE GENOMIC DNA]</scope>
    <source>
        <strain evidence="4 5">DSM 45601</strain>
    </source>
</reference>
<comment type="caution">
    <text evidence="4">The sequence shown here is derived from an EMBL/GenBank/DDBJ whole genome shotgun (WGS) entry which is preliminary data.</text>
</comment>
<protein>
    <recommendedName>
        <fullName evidence="6">Galactose oxidase-like protein</fullName>
    </recommendedName>
</protein>
<dbReference type="InterPro" id="IPR015915">
    <property type="entry name" value="Kelch-typ_b-propeller"/>
</dbReference>